<reference evidence="3" key="1">
    <citation type="journal article" date="2014" name="Int. J. Syst. Evol. Microbiol.">
        <title>Complete genome of a new Firmicutes species belonging to the dominant human colonic microbiota ('Ruminococcus bicirculans') reveals two chromosomes and a selective capacity to utilize plant glucans.</title>
        <authorList>
            <consortium name="NISC Comparative Sequencing Program"/>
            <person name="Wegmann U."/>
            <person name="Louis P."/>
            <person name="Goesmann A."/>
            <person name="Henrissat B."/>
            <person name="Duncan S.H."/>
            <person name="Flint H.J."/>
        </authorList>
    </citation>
    <scope>NUCLEOTIDE SEQUENCE</scope>
    <source>
        <strain evidence="3">CCM 7856</strain>
    </source>
</reference>
<dbReference type="EMBL" id="JBHSVR010000001">
    <property type="protein sequence ID" value="MFC6631661.1"/>
    <property type="molecule type" value="Genomic_DNA"/>
</dbReference>
<sequence length="178" mass="18308">MGGKSKSSSHQESSQVEQNFNFVEGGGDGDRMNFALSEGASVGNVSVQQTDYGAIAAAQELNKGALDLGMTATEEAFATANNFGALSFGALKENNDFAKSVATDSLAQAIGGITKQAEFSQKQTADTIERAFNLSMLNSRSEGEAVTTEGIKALTIVGGLAASGFIIASLVKARKGKG</sequence>
<dbReference type="RefSeq" id="WP_193195094.1">
    <property type="nucleotide sequence ID" value="NZ_JACZFR010000077.1"/>
</dbReference>
<dbReference type="EMBL" id="JBHSVR010000001">
    <property type="protein sequence ID" value="MFC6635787.1"/>
    <property type="molecule type" value="Genomic_DNA"/>
</dbReference>
<dbReference type="EMBL" id="JBHSVR010000001">
    <property type="protein sequence ID" value="MFC6631648.1"/>
    <property type="molecule type" value="Genomic_DNA"/>
</dbReference>
<gene>
    <name evidence="1" type="ORF">ACFQBM_00040</name>
    <name evidence="2" type="ORF">ACFQBM_00105</name>
    <name evidence="3" type="ORF">ACFQBM_21095</name>
    <name evidence="4" type="ORF">ACFQBM_21160</name>
</gene>
<evidence type="ECO:0000313" key="4">
    <source>
        <dbReference type="EMBL" id="MFC6635787.1"/>
    </source>
</evidence>
<dbReference type="EMBL" id="JBHSVR010000001">
    <property type="protein sequence ID" value="MFC6635774.1"/>
    <property type="molecule type" value="Genomic_DNA"/>
</dbReference>
<keyword evidence="5" id="KW-1185">Reference proteome</keyword>
<evidence type="ECO:0000313" key="2">
    <source>
        <dbReference type="EMBL" id="MFC6631661.1"/>
    </source>
</evidence>
<protein>
    <submittedName>
        <fullName evidence="3">Uncharacterized protein</fullName>
    </submittedName>
</protein>
<reference evidence="5" key="2">
    <citation type="journal article" date="2019" name="Int. J. Syst. Evol. Microbiol.">
        <title>The Global Catalogue of Microorganisms (GCM) 10K type strain sequencing project: providing services to taxonomists for standard genome sequencing and annotation.</title>
        <authorList>
            <consortium name="The Broad Institute Genomics Platform"/>
            <consortium name="The Broad Institute Genome Sequencing Center for Infectious Disease"/>
            <person name="Wu L."/>
            <person name="Ma J."/>
        </authorList>
    </citation>
    <scope>NUCLEOTIDE SEQUENCE [LARGE SCALE GENOMIC DNA]</scope>
    <source>
        <strain evidence="5">CGMCC 1.13718</strain>
    </source>
</reference>
<comment type="caution">
    <text evidence="3">The sequence shown here is derived from an EMBL/GenBank/DDBJ whole genome shotgun (WGS) entry which is preliminary data.</text>
</comment>
<dbReference type="Proteomes" id="UP001596425">
    <property type="component" value="Unassembled WGS sequence"/>
</dbReference>
<organism evidence="3 5">
    <name type="scientific">Microbulbifer taiwanensis</name>
    <dbReference type="NCBI Taxonomy" id="986746"/>
    <lineage>
        <taxon>Bacteria</taxon>
        <taxon>Pseudomonadati</taxon>
        <taxon>Pseudomonadota</taxon>
        <taxon>Gammaproteobacteria</taxon>
        <taxon>Cellvibrionales</taxon>
        <taxon>Microbulbiferaceae</taxon>
        <taxon>Microbulbifer</taxon>
    </lineage>
</organism>
<evidence type="ECO:0000313" key="1">
    <source>
        <dbReference type="EMBL" id="MFC6631648.1"/>
    </source>
</evidence>
<evidence type="ECO:0000313" key="3">
    <source>
        <dbReference type="EMBL" id="MFC6635774.1"/>
    </source>
</evidence>
<evidence type="ECO:0000313" key="5">
    <source>
        <dbReference type="Proteomes" id="UP001596425"/>
    </source>
</evidence>
<accession>A0ABW1YSV7</accession>
<name>A0ABW1YSV7_9GAMM</name>
<reference evidence="3" key="3">
    <citation type="submission" date="2024-09" db="EMBL/GenBank/DDBJ databases">
        <authorList>
            <person name="Sun Q."/>
            <person name="Mori K."/>
        </authorList>
    </citation>
    <scope>NUCLEOTIDE SEQUENCE</scope>
    <source>
        <strain evidence="3">CCM 7856</strain>
    </source>
</reference>
<proteinExistence type="predicted"/>